<dbReference type="AlphaFoldDB" id="A0A6G4WS98"/>
<gene>
    <name evidence="2" type="ORF">G5C65_06860</name>
</gene>
<reference evidence="2 3" key="1">
    <citation type="submission" date="2020-02" db="EMBL/GenBank/DDBJ databases">
        <title>Whole-genome analyses of novel actinobacteria.</title>
        <authorList>
            <person name="Sahin N."/>
            <person name="Tatar D."/>
        </authorList>
    </citation>
    <scope>NUCLEOTIDE SEQUENCE [LARGE SCALE GENOMIC DNA]</scope>
    <source>
        <strain evidence="2 3">SB3404</strain>
    </source>
</reference>
<evidence type="ECO:0000313" key="2">
    <source>
        <dbReference type="EMBL" id="NGO68075.1"/>
    </source>
</evidence>
<feature type="region of interest" description="Disordered" evidence="1">
    <location>
        <begin position="138"/>
        <end position="168"/>
    </location>
</feature>
<comment type="caution">
    <text evidence="2">The sequence shown here is derived from an EMBL/GenBank/DDBJ whole genome shotgun (WGS) entry which is preliminary data.</text>
</comment>
<accession>A0A6G4WS98</accession>
<name>A0A6G4WS98_9ACTN</name>
<evidence type="ECO:0000256" key="1">
    <source>
        <dbReference type="SAM" id="MobiDB-lite"/>
    </source>
</evidence>
<sequence length="168" mass="18066">MAIPVFWGEPVVTPVESMPFIARESSGELSFGLKGTEETPGHVKKLVMRLYAPEHTRLVDATVTPLGGAPGGWKGTMTLGAELVETGGDRMVCTCDYAGALPAVGQEWAWKVTISVPRGWPMPPEWEKSTNGWTAVQAHSADDTGTPWSKSMSMGIRTTPGEDIPDPR</sequence>
<evidence type="ECO:0000313" key="3">
    <source>
        <dbReference type="Proteomes" id="UP000477722"/>
    </source>
</evidence>
<organism evidence="2 3">
    <name type="scientific">Streptomyces boncukensis</name>
    <dbReference type="NCBI Taxonomy" id="2711219"/>
    <lineage>
        <taxon>Bacteria</taxon>
        <taxon>Bacillati</taxon>
        <taxon>Actinomycetota</taxon>
        <taxon>Actinomycetes</taxon>
        <taxon>Kitasatosporales</taxon>
        <taxon>Streptomycetaceae</taxon>
        <taxon>Streptomyces</taxon>
    </lineage>
</organism>
<keyword evidence="3" id="KW-1185">Reference proteome</keyword>
<dbReference type="RefSeq" id="WP_165297731.1">
    <property type="nucleotide sequence ID" value="NZ_JAAKZZ010000042.1"/>
</dbReference>
<protein>
    <submittedName>
        <fullName evidence="2">Uncharacterized protein</fullName>
    </submittedName>
</protein>
<proteinExistence type="predicted"/>
<dbReference type="EMBL" id="JAAKZZ010000042">
    <property type="protein sequence ID" value="NGO68075.1"/>
    <property type="molecule type" value="Genomic_DNA"/>
</dbReference>
<dbReference type="Proteomes" id="UP000477722">
    <property type="component" value="Unassembled WGS sequence"/>
</dbReference>